<evidence type="ECO:0000313" key="2">
    <source>
        <dbReference type="Proteomes" id="UP000595095"/>
    </source>
</evidence>
<dbReference type="Proteomes" id="UP000595095">
    <property type="component" value="Chromosome"/>
</dbReference>
<organism evidence="1 2">
    <name type="scientific">Salinimonas marina</name>
    <dbReference type="NCBI Taxonomy" id="2785918"/>
    <lineage>
        <taxon>Bacteria</taxon>
        <taxon>Pseudomonadati</taxon>
        <taxon>Pseudomonadota</taxon>
        <taxon>Gammaproteobacteria</taxon>
        <taxon>Alteromonadales</taxon>
        <taxon>Alteromonadaceae</taxon>
        <taxon>Alteromonas/Salinimonas group</taxon>
        <taxon>Salinimonas</taxon>
    </lineage>
</organism>
<name>A0A7S9DZZ9_9ALTE</name>
<protein>
    <submittedName>
        <fullName evidence="1">Uncharacterized protein</fullName>
    </submittedName>
</protein>
<reference evidence="1 2" key="1">
    <citation type="submission" date="2020-11" db="EMBL/GenBank/DDBJ databases">
        <title>Complete genome sequence for Salinimonas sp. strain G2-b.</title>
        <authorList>
            <person name="Park S.-J."/>
        </authorList>
    </citation>
    <scope>NUCLEOTIDE SEQUENCE [LARGE SCALE GENOMIC DNA]</scope>
    <source>
        <strain evidence="1 2">G2-b</strain>
    </source>
</reference>
<sequence length="235" mass="26403">MLLSDFFDHLSYGELSQLAIGTNDVGAIAEKDYPRVTTFVNGGMTLLHTMLRLKVDQVLLQTNALQSRYVLSKQFAVSQSEGVDAGINQYILDEVMPFQDNVLAIETVVNSEGEPFSINDTNDPASVFTPNHREIQFYEPKDAVVAVTYQANHPKIKPYRGMNPDEIELNIPDYCIDILANYCVTRMLGGGNSESRQLAQMYQGLISTQIAQIEQQGLIQPDIPSNQRIWKDKWV</sequence>
<gene>
    <name evidence="1" type="ORF">IT774_07615</name>
</gene>
<proteinExistence type="predicted"/>
<dbReference type="KEGG" id="smaa:IT774_07615"/>
<dbReference type="AlphaFoldDB" id="A0A7S9DZZ9"/>
<evidence type="ECO:0000313" key="1">
    <source>
        <dbReference type="EMBL" id="QPG06962.1"/>
    </source>
</evidence>
<accession>A0A7S9DZZ9</accession>
<keyword evidence="2" id="KW-1185">Reference proteome</keyword>
<dbReference type="RefSeq" id="WP_195812034.1">
    <property type="nucleotide sequence ID" value="NZ_CP064795.1"/>
</dbReference>
<dbReference type="EMBL" id="CP064795">
    <property type="protein sequence ID" value="QPG06962.1"/>
    <property type="molecule type" value="Genomic_DNA"/>
</dbReference>